<sequence>MPSARLSVLAFTPAHDETRGTRLLMLMMRWDESGPNSESVDGHLADGELARARAGSLLRGLAAPAAASLPGSAVTAGHPPMVRQRNELHQSFGLLSSQANNGS</sequence>
<proteinExistence type="predicted"/>
<evidence type="ECO:0000313" key="1">
    <source>
        <dbReference type="EMBL" id="KAJ1205886.1"/>
    </source>
</evidence>
<comment type="caution">
    <text evidence="1">The sequence shown here is derived from an EMBL/GenBank/DDBJ whole genome shotgun (WGS) entry which is preliminary data.</text>
</comment>
<dbReference type="EMBL" id="JANPWB010000002">
    <property type="protein sequence ID" value="KAJ1205886.1"/>
    <property type="molecule type" value="Genomic_DNA"/>
</dbReference>
<name>A0AAV7VZP2_PLEWA</name>
<accession>A0AAV7VZP2</accession>
<reference evidence="1" key="1">
    <citation type="journal article" date="2022" name="bioRxiv">
        <title>Sequencing and chromosome-scale assembly of the giantPleurodeles waltlgenome.</title>
        <authorList>
            <person name="Brown T."/>
            <person name="Elewa A."/>
            <person name="Iarovenko S."/>
            <person name="Subramanian E."/>
            <person name="Araus A.J."/>
            <person name="Petzold A."/>
            <person name="Susuki M."/>
            <person name="Suzuki K.-i.T."/>
            <person name="Hayashi T."/>
            <person name="Toyoda A."/>
            <person name="Oliveira C."/>
            <person name="Osipova E."/>
            <person name="Leigh N.D."/>
            <person name="Simon A."/>
            <person name="Yun M.H."/>
        </authorList>
    </citation>
    <scope>NUCLEOTIDE SEQUENCE</scope>
    <source>
        <strain evidence="1">20211129_DDA</strain>
        <tissue evidence="1">Liver</tissue>
    </source>
</reference>
<evidence type="ECO:0000313" key="2">
    <source>
        <dbReference type="Proteomes" id="UP001066276"/>
    </source>
</evidence>
<gene>
    <name evidence="1" type="ORF">NDU88_001311</name>
</gene>
<dbReference type="Proteomes" id="UP001066276">
    <property type="component" value="Chromosome 1_2"/>
</dbReference>
<protein>
    <submittedName>
        <fullName evidence="1">Uncharacterized protein</fullName>
    </submittedName>
</protein>
<dbReference type="AlphaFoldDB" id="A0AAV7VZP2"/>
<keyword evidence="2" id="KW-1185">Reference proteome</keyword>
<organism evidence="1 2">
    <name type="scientific">Pleurodeles waltl</name>
    <name type="common">Iberian ribbed newt</name>
    <dbReference type="NCBI Taxonomy" id="8319"/>
    <lineage>
        <taxon>Eukaryota</taxon>
        <taxon>Metazoa</taxon>
        <taxon>Chordata</taxon>
        <taxon>Craniata</taxon>
        <taxon>Vertebrata</taxon>
        <taxon>Euteleostomi</taxon>
        <taxon>Amphibia</taxon>
        <taxon>Batrachia</taxon>
        <taxon>Caudata</taxon>
        <taxon>Salamandroidea</taxon>
        <taxon>Salamandridae</taxon>
        <taxon>Pleurodelinae</taxon>
        <taxon>Pleurodeles</taxon>
    </lineage>
</organism>